<dbReference type="PANTHER" id="PTHR28554">
    <property type="entry name" value="39S RIBOSOMAL PROTEIN L45, MITOCHONDRIAL"/>
    <property type="match status" value="1"/>
</dbReference>
<sequence>MQAARRALHRAAERWVFVPRPAYDVSGCRVGRRCNSSSGSPEIAPPSPRRRVTVLDSGVVDPWEPLKESTAWMFSPQWFRDRKASSVRTLKTSYALSKVQAADKVFSLVDIKHLAWCMHVRINRAFAAQDFSTLRQLCAPSTFPILQQAAQMRTRDERHVWWVVPDPTQSATEREPQASEQSLFARGSEEIPDPDSNTLLQARTFRLLRQGAKEAYAAQLTLEFRYRRCIAVYKKVKAGQADGSEQKGAKVEEKLVAGNDREPQEVREICVFQKELSDPDSYWRYLAKINVA</sequence>
<comment type="subcellular location">
    <subcellularLocation>
        <location evidence="1">Mitochondrion</location>
    </subcellularLocation>
</comment>
<dbReference type="PANTHER" id="PTHR28554:SF1">
    <property type="entry name" value="LARGE RIBOSOMAL SUBUNIT PROTEIN ML45"/>
    <property type="match status" value="1"/>
</dbReference>
<organism evidence="5">
    <name type="scientific">Erythrolobus australicus</name>
    <dbReference type="NCBI Taxonomy" id="1077150"/>
    <lineage>
        <taxon>Eukaryota</taxon>
        <taxon>Rhodophyta</taxon>
        <taxon>Bangiophyceae</taxon>
        <taxon>Porphyridiales</taxon>
        <taxon>Porphyridiaceae</taxon>
        <taxon>Erythrolobus</taxon>
    </lineage>
</organism>
<evidence type="ECO:0000313" key="5">
    <source>
        <dbReference type="EMBL" id="CAD9241338.1"/>
    </source>
</evidence>
<dbReference type="AlphaFoldDB" id="A0A7S1TP54"/>
<protein>
    <recommendedName>
        <fullName evidence="6">Tim44-like domain-containing protein</fullName>
    </recommendedName>
</protein>
<feature type="region of interest" description="Disordered" evidence="4">
    <location>
        <begin position="167"/>
        <end position="196"/>
    </location>
</feature>
<accession>A0A7S1TP54</accession>
<dbReference type="Gene3D" id="3.10.450.240">
    <property type="match status" value="1"/>
</dbReference>
<evidence type="ECO:0000256" key="4">
    <source>
        <dbReference type="SAM" id="MobiDB-lite"/>
    </source>
</evidence>
<reference evidence="5" key="1">
    <citation type="submission" date="2021-01" db="EMBL/GenBank/DDBJ databases">
        <authorList>
            <person name="Corre E."/>
            <person name="Pelletier E."/>
            <person name="Niang G."/>
            <person name="Scheremetjew M."/>
            <person name="Finn R."/>
            <person name="Kale V."/>
            <person name="Holt S."/>
            <person name="Cochrane G."/>
            <person name="Meng A."/>
            <person name="Brown T."/>
            <person name="Cohen L."/>
        </authorList>
    </citation>
    <scope>NUCLEOTIDE SEQUENCE</scope>
    <source>
        <strain evidence="5">CCMP3124</strain>
    </source>
</reference>
<keyword evidence="3" id="KW-0496">Mitochondrion</keyword>
<evidence type="ECO:0000256" key="3">
    <source>
        <dbReference type="ARBA" id="ARBA00023128"/>
    </source>
</evidence>
<evidence type="ECO:0008006" key="6">
    <source>
        <dbReference type="Google" id="ProtNLM"/>
    </source>
</evidence>
<evidence type="ECO:0000256" key="1">
    <source>
        <dbReference type="ARBA" id="ARBA00004173"/>
    </source>
</evidence>
<dbReference type="GO" id="GO:0005739">
    <property type="term" value="C:mitochondrion"/>
    <property type="evidence" value="ECO:0007669"/>
    <property type="project" value="UniProtKB-SubCell"/>
</dbReference>
<dbReference type="InterPro" id="IPR051975">
    <property type="entry name" value="mtLSU_mL45"/>
</dbReference>
<evidence type="ECO:0000256" key="2">
    <source>
        <dbReference type="ARBA" id="ARBA00022946"/>
    </source>
</evidence>
<name>A0A7S1TP54_9RHOD</name>
<keyword evidence="2" id="KW-0809">Transit peptide</keyword>
<dbReference type="EMBL" id="HBGI01004770">
    <property type="protein sequence ID" value="CAD9241338.1"/>
    <property type="molecule type" value="Transcribed_RNA"/>
</dbReference>
<proteinExistence type="predicted"/>
<gene>
    <name evidence="5" type="ORF">EAUS1353_LOCUS3078</name>
</gene>